<organism evidence="2 3">
    <name type="scientific">Salarias fasciatus</name>
    <name type="common">Jewelled blenny</name>
    <name type="synonym">Blennius fasciatus</name>
    <dbReference type="NCBI Taxonomy" id="181472"/>
    <lineage>
        <taxon>Eukaryota</taxon>
        <taxon>Metazoa</taxon>
        <taxon>Chordata</taxon>
        <taxon>Craniata</taxon>
        <taxon>Vertebrata</taxon>
        <taxon>Euteleostomi</taxon>
        <taxon>Actinopterygii</taxon>
        <taxon>Neopterygii</taxon>
        <taxon>Teleostei</taxon>
        <taxon>Neoteleostei</taxon>
        <taxon>Acanthomorphata</taxon>
        <taxon>Ovalentaria</taxon>
        <taxon>Blenniimorphae</taxon>
        <taxon>Blenniiformes</taxon>
        <taxon>Blennioidei</taxon>
        <taxon>Blenniidae</taxon>
        <taxon>Salariinae</taxon>
        <taxon>Salarias</taxon>
    </lineage>
</organism>
<protein>
    <recommendedName>
        <fullName evidence="4">GRB10 interacting GYF protein 1a</fullName>
    </recommendedName>
</protein>
<accession>A0A672FIC3</accession>
<dbReference type="PANTHER" id="PTHR14445">
    <property type="entry name" value="GRB10 INTERACTING GYF PROTEIN"/>
    <property type="match status" value="1"/>
</dbReference>
<dbReference type="InterPro" id="IPR051640">
    <property type="entry name" value="GRB10-interact_GYF"/>
</dbReference>
<evidence type="ECO:0000313" key="2">
    <source>
        <dbReference type="Ensembl" id="ENSSFAP00005005607.1"/>
    </source>
</evidence>
<evidence type="ECO:0000256" key="1">
    <source>
        <dbReference type="SAM" id="Phobius"/>
    </source>
</evidence>
<dbReference type="PANTHER" id="PTHR14445:SF37">
    <property type="entry name" value="GRB10-INTERACTING GYF PROTEIN 1"/>
    <property type="match status" value="1"/>
</dbReference>
<dbReference type="GO" id="GO:0048009">
    <property type="term" value="P:insulin-like growth factor receptor signaling pathway"/>
    <property type="evidence" value="ECO:0007669"/>
    <property type="project" value="TreeGrafter"/>
</dbReference>
<proteinExistence type="predicted"/>
<evidence type="ECO:0000313" key="3">
    <source>
        <dbReference type="Proteomes" id="UP000472267"/>
    </source>
</evidence>
<reference evidence="2" key="1">
    <citation type="submission" date="2025-08" db="UniProtKB">
        <authorList>
            <consortium name="Ensembl"/>
        </authorList>
    </citation>
    <scope>IDENTIFICATION</scope>
</reference>
<keyword evidence="1" id="KW-0812">Transmembrane</keyword>
<dbReference type="InParanoid" id="A0A672FIC3"/>
<keyword evidence="3" id="KW-1185">Reference proteome</keyword>
<name>A0A672FIC3_SALFA</name>
<keyword evidence="1" id="KW-0472">Membrane</keyword>
<reference evidence="2" key="2">
    <citation type="submission" date="2025-09" db="UniProtKB">
        <authorList>
            <consortium name="Ensembl"/>
        </authorList>
    </citation>
    <scope>IDENTIFICATION</scope>
</reference>
<dbReference type="AlphaFoldDB" id="A0A672FIC3"/>
<feature type="transmembrane region" description="Helical" evidence="1">
    <location>
        <begin position="7"/>
        <end position="29"/>
    </location>
</feature>
<keyword evidence="1" id="KW-1133">Transmembrane helix</keyword>
<dbReference type="Proteomes" id="UP000472267">
    <property type="component" value="Unassembled WGS sequence"/>
</dbReference>
<dbReference type="GO" id="GO:0005829">
    <property type="term" value="C:cytosol"/>
    <property type="evidence" value="ECO:0007669"/>
    <property type="project" value="TreeGrafter"/>
</dbReference>
<sequence length="110" mass="12522">MILNISFCIFLSSVHLNIVILIVCCFFPLTGFVHCPGGSVTSPLLPRHAKVQAGEYRYGREEMLALYIKDNKVPEDMQDKEFAAILQDEPMQPLALVPLTEEEGRKRWSR</sequence>
<evidence type="ECO:0008006" key="4">
    <source>
        <dbReference type="Google" id="ProtNLM"/>
    </source>
</evidence>
<dbReference type="Ensembl" id="ENSSFAT00005005920.1">
    <property type="protein sequence ID" value="ENSSFAP00005005607.1"/>
    <property type="gene ID" value="ENSSFAG00005003491.1"/>
</dbReference>